<proteinExistence type="predicted"/>
<evidence type="ECO:0000313" key="1">
    <source>
        <dbReference type="EMBL" id="EFB74529.1"/>
    </source>
</evidence>
<reference evidence="1" key="1">
    <citation type="submission" date="2009-12" db="EMBL/GenBank/DDBJ databases">
        <authorList>
            <person name="Weinstock G."/>
            <person name="Sodergren E."/>
            <person name="Clifton S."/>
            <person name="Fulton L."/>
            <person name="Fulton B."/>
            <person name="Courtney L."/>
            <person name="Fronick C."/>
            <person name="Harrison M."/>
            <person name="Strong C."/>
            <person name="Farmer C."/>
            <person name="Delahaunty K."/>
            <person name="Markovic C."/>
            <person name="Hall O."/>
            <person name="Minx P."/>
            <person name="Tomlinson C."/>
            <person name="Mitreva M."/>
            <person name="Nelson J."/>
            <person name="Hou S."/>
            <person name="Wollam A."/>
            <person name="Pepin K.H."/>
            <person name="Johnson M."/>
            <person name="Bhonagiri V."/>
            <person name="Nash W.E."/>
            <person name="Warren W."/>
            <person name="Chinwalla A."/>
            <person name="Mardis E.R."/>
            <person name="Wilson R.K."/>
        </authorList>
    </citation>
    <scope>NUCLEOTIDE SEQUENCE [LARGE SCALE GENOMIC DNA]</scope>
    <source>
        <strain evidence="1">DSM 15176</strain>
    </source>
</reference>
<keyword evidence="2" id="KW-1185">Reference proteome</keyword>
<name>D1PS02_9FIRM</name>
<dbReference type="HOGENOM" id="CLU_2467833_0_0_9"/>
<organism evidence="1 2">
    <name type="scientific">Subdoligranulum variabile DSM 15176</name>
    <dbReference type="NCBI Taxonomy" id="411471"/>
    <lineage>
        <taxon>Bacteria</taxon>
        <taxon>Bacillati</taxon>
        <taxon>Bacillota</taxon>
        <taxon>Clostridia</taxon>
        <taxon>Eubacteriales</taxon>
        <taxon>Oscillospiraceae</taxon>
        <taxon>Subdoligranulum</taxon>
    </lineage>
</organism>
<gene>
    <name evidence="1" type="ORF">SUBVAR_07184</name>
</gene>
<dbReference type="EMBL" id="ACBY02000068">
    <property type="protein sequence ID" value="EFB74529.1"/>
    <property type="molecule type" value="Genomic_DNA"/>
</dbReference>
<protein>
    <submittedName>
        <fullName evidence="1">Uncharacterized protein</fullName>
    </submittedName>
</protein>
<sequence length="88" mass="10528">MVFLLVAFLRPVRPDKLPRVCLWYHHSEISRTEKQQSMQKCQIHDIVQKNLFLRRLYEKNLTKSTRKYEKTAQERKCSFCAAADLTTI</sequence>
<accession>D1PS02</accession>
<comment type="caution">
    <text evidence="1">The sequence shown here is derived from an EMBL/GenBank/DDBJ whole genome shotgun (WGS) entry which is preliminary data.</text>
</comment>
<dbReference type="Proteomes" id="UP000003438">
    <property type="component" value="Unassembled WGS sequence"/>
</dbReference>
<dbReference type="STRING" id="411471.SUBVAR_07184"/>
<dbReference type="AlphaFoldDB" id="D1PS02"/>
<evidence type="ECO:0000313" key="2">
    <source>
        <dbReference type="Proteomes" id="UP000003438"/>
    </source>
</evidence>